<dbReference type="GO" id="GO:0004519">
    <property type="term" value="F:endonuclease activity"/>
    <property type="evidence" value="ECO:0007669"/>
    <property type="project" value="UniProtKB-KW"/>
</dbReference>
<evidence type="ECO:0000313" key="8">
    <source>
        <dbReference type="Proteomes" id="UP000256431"/>
    </source>
</evidence>
<gene>
    <name evidence="7" type="primary">vsr</name>
    <name evidence="7" type="ORF">DXI23_18785</name>
</gene>
<reference evidence="7 8" key="1">
    <citation type="submission" date="2018-08" db="EMBL/GenBank/DDBJ databases">
        <title>Genome sequence of Marinobacter flavimaris KCTC 12185.</title>
        <authorList>
            <person name="Chun J."/>
            <person name="Kim B.-Y."/>
            <person name="Choi S.-B."/>
            <person name="Kwak M.-J."/>
        </authorList>
    </citation>
    <scope>NUCLEOTIDE SEQUENCE [LARGE SCALE GENOMIC DNA]</scope>
    <source>
        <strain evidence="7 8">KCTC 12185</strain>
    </source>
</reference>
<evidence type="ECO:0000256" key="4">
    <source>
        <dbReference type="ARBA" id="ARBA00022801"/>
    </source>
</evidence>
<comment type="similarity">
    <text evidence="6">Belongs to the vsr family.</text>
</comment>
<proteinExistence type="inferred from homology"/>
<dbReference type="EC" id="3.1.-.-" evidence="6"/>
<organism evidence="7 8">
    <name type="scientific">Marinobacter flavimaris</name>
    <dbReference type="NCBI Taxonomy" id="262076"/>
    <lineage>
        <taxon>Bacteria</taxon>
        <taxon>Pseudomonadati</taxon>
        <taxon>Pseudomonadota</taxon>
        <taxon>Gammaproteobacteria</taxon>
        <taxon>Pseudomonadales</taxon>
        <taxon>Marinobacteraceae</taxon>
        <taxon>Marinobacter</taxon>
    </lineage>
</organism>
<dbReference type="EMBL" id="QRDH01000012">
    <property type="protein sequence ID" value="RDU39308.1"/>
    <property type="molecule type" value="Genomic_DNA"/>
</dbReference>
<dbReference type="NCBIfam" id="TIGR00632">
    <property type="entry name" value="vsr"/>
    <property type="match status" value="1"/>
</dbReference>
<dbReference type="PIRSF" id="PIRSF018267">
    <property type="entry name" value="VSR_endonuc"/>
    <property type="match status" value="1"/>
</dbReference>
<sequence>MTDIVDTAVRSRMMSKIKGKNTKPEKMVRSALHAEGYRFRLHRKDLPGNPDIVLPKYRAAIYVNGCFWHGHECPLFKWPKTREEFWKTKILENMHRDQKNYQKIISMGWRVCVVWECSIRSRSNETQNASMQRLTEWLNVGSSFYEIQGLGHRNEV</sequence>
<dbReference type="AlphaFoldDB" id="A0A3D8GXX4"/>
<evidence type="ECO:0000256" key="6">
    <source>
        <dbReference type="PIRNR" id="PIRNR018267"/>
    </source>
</evidence>
<dbReference type="Gene3D" id="3.40.960.10">
    <property type="entry name" value="VSR Endonuclease"/>
    <property type="match status" value="1"/>
</dbReference>
<dbReference type="SUPFAM" id="SSF52980">
    <property type="entry name" value="Restriction endonuclease-like"/>
    <property type="match status" value="1"/>
</dbReference>
<evidence type="ECO:0000256" key="2">
    <source>
        <dbReference type="ARBA" id="ARBA00022759"/>
    </source>
</evidence>
<keyword evidence="4 6" id="KW-0378">Hydrolase</keyword>
<evidence type="ECO:0000313" key="7">
    <source>
        <dbReference type="EMBL" id="RDU39308.1"/>
    </source>
</evidence>
<name>A0A3D8GXX4_9GAMM</name>
<evidence type="ECO:0000256" key="3">
    <source>
        <dbReference type="ARBA" id="ARBA00022763"/>
    </source>
</evidence>
<dbReference type="GO" id="GO:0016787">
    <property type="term" value="F:hydrolase activity"/>
    <property type="evidence" value="ECO:0007669"/>
    <property type="project" value="UniProtKB-KW"/>
</dbReference>
<dbReference type="GO" id="GO:0006298">
    <property type="term" value="P:mismatch repair"/>
    <property type="evidence" value="ECO:0007669"/>
    <property type="project" value="UniProtKB-UniRule"/>
</dbReference>
<dbReference type="Proteomes" id="UP000256431">
    <property type="component" value="Unassembled WGS sequence"/>
</dbReference>
<dbReference type="CDD" id="cd00221">
    <property type="entry name" value="Vsr"/>
    <property type="match status" value="1"/>
</dbReference>
<keyword evidence="1 6" id="KW-0540">Nuclease</keyword>
<keyword evidence="8" id="KW-1185">Reference proteome</keyword>
<dbReference type="InterPro" id="IPR011335">
    <property type="entry name" value="Restrct_endonuc-II-like"/>
</dbReference>
<dbReference type="Pfam" id="PF03852">
    <property type="entry name" value="Vsr"/>
    <property type="match status" value="1"/>
</dbReference>
<dbReference type="InterPro" id="IPR004603">
    <property type="entry name" value="DNA_mismatch_endonuc_vsr"/>
</dbReference>
<comment type="caution">
    <text evidence="7">The sequence shown here is derived from an EMBL/GenBank/DDBJ whole genome shotgun (WGS) entry which is preliminary data.</text>
</comment>
<keyword evidence="3 6" id="KW-0227">DNA damage</keyword>
<keyword evidence="2 6" id="KW-0255">Endonuclease</keyword>
<accession>A0A3D8GXX4</accession>
<protein>
    <recommendedName>
        <fullName evidence="6">Very short patch repair endonuclease</fullName>
        <ecNumber evidence="6">3.1.-.-</ecNumber>
    </recommendedName>
</protein>
<comment type="function">
    <text evidence="6">May nick specific sequences that contain T:G mispairs resulting from m5C-deamination.</text>
</comment>
<evidence type="ECO:0000256" key="5">
    <source>
        <dbReference type="ARBA" id="ARBA00023204"/>
    </source>
</evidence>
<keyword evidence="5 6" id="KW-0234">DNA repair</keyword>
<evidence type="ECO:0000256" key="1">
    <source>
        <dbReference type="ARBA" id="ARBA00022722"/>
    </source>
</evidence>